<dbReference type="SMART" id="SM00987">
    <property type="entry name" value="UreE_C"/>
    <property type="match status" value="1"/>
</dbReference>
<dbReference type="CDD" id="cd10032">
    <property type="entry name" value="UDG-F6_HDG"/>
    <property type="match status" value="1"/>
</dbReference>
<proteinExistence type="predicted"/>
<feature type="domain" description="Uracil-DNA glycosylase-like" evidence="1">
    <location>
        <begin position="9"/>
        <end position="160"/>
    </location>
</feature>
<dbReference type="EC" id="3.2.2.15" evidence="2"/>
<dbReference type="AlphaFoldDB" id="A0A9D1LUR2"/>
<comment type="caution">
    <text evidence="2">The sequence shown here is derived from an EMBL/GenBank/DDBJ whole genome shotgun (WGS) entry which is preliminary data.</text>
</comment>
<dbReference type="InterPro" id="IPR005122">
    <property type="entry name" value="Uracil-DNA_glycosylase-like"/>
</dbReference>
<dbReference type="SMART" id="SM00986">
    <property type="entry name" value="UDG"/>
    <property type="match status" value="1"/>
</dbReference>
<evidence type="ECO:0000313" key="2">
    <source>
        <dbReference type="EMBL" id="HIU48404.1"/>
    </source>
</evidence>
<protein>
    <submittedName>
        <fullName evidence="2">DNA-deoxyinosine glycosylase</fullName>
        <ecNumber evidence="2">3.2.2.15</ecNumber>
    </submittedName>
</protein>
<dbReference type="NCBIfam" id="TIGR04274">
    <property type="entry name" value="hypoxanDNAglyco"/>
    <property type="match status" value="1"/>
</dbReference>
<keyword evidence="2" id="KW-0378">Hydrolase</keyword>
<organism evidence="2 3">
    <name type="scientific">Candidatus Avimonoglobus intestinipullorum</name>
    <dbReference type="NCBI Taxonomy" id="2840699"/>
    <lineage>
        <taxon>Bacteria</taxon>
        <taxon>Bacillati</taxon>
        <taxon>Bacillota</taxon>
        <taxon>Clostridia</taxon>
        <taxon>Eubacteriales</taxon>
        <taxon>Candidatus Avimonoglobus</taxon>
    </lineage>
</organism>
<dbReference type="Pfam" id="PF03167">
    <property type="entry name" value="UDG"/>
    <property type="match status" value="1"/>
</dbReference>
<evidence type="ECO:0000259" key="1">
    <source>
        <dbReference type="SMART" id="SM00986"/>
    </source>
</evidence>
<dbReference type="GO" id="GO:0033958">
    <property type="term" value="F:DNA-deoxyinosine glycosylase activity"/>
    <property type="evidence" value="ECO:0007669"/>
    <property type="project" value="UniProtKB-EC"/>
</dbReference>
<dbReference type="SUPFAM" id="SSF52141">
    <property type="entry name" value="Uracil-DNA glycosylase-like"/>
    <property type="match status" value="1"/>
</dbReference>
<name>A0A9D1LUR2_9FIRM</name>
<accession>A0A9D1LUR2</accession>
<dbReference type="EMBL" id="DVND01000093">
    <property type="protein sequence ID" value="HIU48404.1"/>
    <property type="molecule type" value="Genomic_DNA"/>
</dbReference>
<sequence>MEHIEHSIQPVYDAHSRVLLLGTMPSPKSREYGFFYGHPQNRFWRVLAAVLEEPLPHTNEEKRALLLRRHVALWDVLAACDIEGAQDASIKNPVPNDFTALLGEADIRAVFTTGGTAFRLYQKLVYPHTRLAAVRLPSTSPANCSVGLEALTAQYAAILQYL</sequence>
<evidence type="ECO:0000313" key="3">
    <source>
        <dbReference type="Proteomes" id="UP000824111"/>
    </source>
</evidence>
<dbReference type="InterPro" id="IPR026353">
    <property type="entry name" value="Hypoxan-DNA_Glyclase"/>
</dbReference>
<gene>
    <name evidence="2" type="ORF">IAB04_03500</name>
</gene>
<reference evidence="2" key="2">
    <citation type="journal article" date="2021" name="PeerJ">
        <title>Extensive microbial diversity within the chicken gut microbiome revealed by metagenomics and culture.</title>
        <authorList>
            <person name="Gilroy R."/>
            <person name="Ravi A."/>
            <person name="Getino M."/>
            <person name="Pursley I."/>
            <person name="Horton D.L."/>
            <person name="Alikhan N.F."/>
            <person name="Baker D."/>
            <person name="Gharbi K."/>
            <person name="Hall N."/>
            <person name="Watson M."/>
            <person name="Adriaenssens E.M."/>
            <person name="Foster-Nyarko E."/>
            <person name="Jarju S."/>
            <person name="Secka A."/>
            <person name="Antonio M."/>
            <person name="Oren A."/>
            <person name="Chaudhuri R.R."/>
            <person name="La Ragione R."/>
            <person name="Hildebrand F."/>
            <person name="Pallen M.J."/>
        </authorList>
    </citation>
    <scope>NUCLEOTIDE SEQUENCE</scope>
    <source>
        <strain evidence="2">ChiSjej4B22-9803</strain>
    </source>
</reference>
<dbReference type="Proteomes" id="UP000824111">
    <property type="component" value="Unassembled WGS sequence"/>
</dbReference>
<keyword evidence="2" id="KW-0326">Glycosidase</keyword>
<dbReference type="Gene3D" id="3.40.470.10">
    <property type="entry name" value="Uracil-DNA glycosylase-like domain"/>
    <property type="match status" value="1"/>
</dbReference>
<dbReference type="InterPro" id="IPR036895">
    <property type="entry name" value="Uracil-DNA_glycosylase-like_sf"/>
</dbReference>
<reference evidence="2" key="1">
    <citation type="submission" date="2020-10" db="EMBL/GenBank/DDBJ databases">
        <authorList>
            <person name="Gilroy R."/>
        </authorList>
    </citation>
    <scope>NUCLEOTIDE SEQUENCE</scope>
    <source>
        <strain evidence="2">ChiSjej4B22-9803</strain>
    </source>
</reference>